<evidence type="ECO:0000313" key="3">
    <source>
        <dbReference type="Proteomes" id="UP001147830"/>
    </source>
</evidence>
<reference evidence="2" key="1">
    <citation type="journal article" date="2022" name="Front. Microbiol.">
        <title>Genome-based taxonomic rearrangement of Oceanobacter-related bacteria including the description of Thalassolituus hydrocarbonoclasticus sp. nov. and Thalassolituus pacificus sp. nov. and emended description of the genus Thalassolituus.</title>
        <authorList>
            <person name="Dong C."/>
            <person name="Wei L."/>
            <person name="Wang J."/>
            <person name="Lai Q."/>
            <person name="Huang Z."/>
            <person name="Shao Z."/>
        </authorList>
    </citation>
    <scope>NUCLEOTIDE SEQUENCE</scope>
    <source>
        <strain evidence="2">59MF3M-4</strain>
    </source>
</reference>
<dbReference type="SMART" id="SM00460">
    <property type="entry name" value="TGc"/>
    <property type="match status" value="1"/>
</dbReference>
<proteinExistence type="predicted"/>
<feature type="domain" description="Transglutaminase-like" evidence="1">
    <location>
        <begin position="70"/>
        <end position="144"/>
    </location>
</feature>
<keyword evidence="3" id="KW-1185">Reference proteome</keyword>
<accession>A0A9X3AHM3</accession>
<evidence type="ECO:0000313" key="2">
    <source>
        <dbReference type="EMBL" id="MCT7359972.1"/>
    </source>
</evidence>
<name>A0A9X3AHM3_9GAMM</name>
<dbReference type="EMBL" id="JAOANI010000020">
    <property type="protein sequence ID" value="MCT7359972.1"/>
    <property type="molecule type" value="Genomic_DNA"/>
</dbReference>
<reference evidence="2" key="2">
    <citation type="submission" date="2022-08" db="EMBL/GenBank/DDBJ databases">
        <authorList>
            <person name="Dong C."/>
        </authorList>
    </citation>
    <scope>NUCLEOTIDE SEQUENCE</scope>
    <source>
        <strain evidence="2">59MF3M-4</strain>
    </source>
</reference>
<evidence type="ECO:0000259" key="1">
    <source>
        <dbReference type="SMART" id="SM00460"/>
    </source>
</evidence>
<organism evidence="2 3">
    <name type="scientific">Thalassolituus pacificus</name>
    <dbReference type="NCBI Taxonomy" id="2975440"/>
    <lineage>
        <taxon>Bacteria</taxon>
        <taxon>Pseudomonadati</taxon>
        <taxon>Pseudomonadota</taxon>
        <taxon>Gammaproteobacteria</taxon>
        <taxon>Oceanospirillales</taxon>
        <taxon>Oceanospirillaceae</taxon>
        <taxon>Thalassolituus</taxon>
    </lineage>
</organism>
<dbReference type="Proteomes" id="UP001147830">
    <property type="component" value="Unassembled WGS sequence"/>
</dbReference>
<dbReference type="Pfam" id="PF01841">
    <property type="entry name" value="Transglut_core"/>
    <property type="match status" value="1"/>
</dbReference>
<dbReference type="InterPro" id="IPR002931">
    <property type="entry name" value="Transglutaminase-like"/>
</dbReference>
<dbReference type="SUPFAM" id="SSF54001">
    <property type="entry name" value="Cysteine proteinases"/>
    <property type="match status" value="1"/>
</dbReference>
<dbReference type="AlphaFoldDB" id="A0A9X3AHM3"/>
<gene>
    <name evidence="2" type="ORF">NYR02_13210</name>
</gene>
<dbReference type="PANTHER" id="PTHR33490">
    <property type="entry name" value="BLR5614 PROTEIN-RELATED"/>
    <property type="match status" value="1"/>
</dbReference>
<protein>
    <submittedName>
        <fullName evidence="2">Transglutaminase family protein</fullName>
    </submittedName>
</protein>
<comment type="caution">
    <text evidence="2">The sequence shown here is derived from an EMBL/GenBank/DDBJ whole genome shotgun (WGS) entry which is preliminary data.</text>
</comment>
<dbReference type="InterPro" id="IPR038765">
    <property type="entry name" value="Papain-like_cys_pep_sf"/>
</dbReference>
<dbReference type="RefSeq" id="WP_260976835.1">
    <property type="nucleotide sequence ID" value="NZ_JAOANI010000020.1"/>
</dbReference>
<sequence>MADNTTNTADNYLATTRMLDYRHPAIQQLIQQRGWHQQDTRQQIAEVYRFVRDEIRFGYNADDSLRASEVLSDGYGQCNTKGTLLMALLRALGIPARFHGFTIYNELQKGAIPLWMFAFAPARILHSWVEIYYDGRWLEIEGYIIDQPYLQQVQKAFASECEAFSGYGIATPCLQKPQNDWLGGNTYIQKEGIADDYGVYNTPDEFYAAMGTNLRGFKRILYRCLLRHLMNINVRKIRRAGIR</sequence>
<dbReference type="Gene3D" id="3.10.620.30">
    <property type="match status" value="1"/>
</dbReference>